<evidence type="ECO:0000313" key="2">
    <source>
        <dbReference type="EMBL" id="MPN43856.1"/>
    </source>
</evidence>
<dbReference type="EMBL" id="VSSQ01102545">
    <property type="protein sequence ID" value="MPN43856.1"/>
    <property type="molecule type" value="Genomic_DNA"/>
</dbReference>
<comment type="caution">
    <text evidence="2">The sequence shown here is derived from an EMBL/GenBank/DDBJ whole genome shotgun (WGS) entry which is preliminary data.</text>
</comment>
<accession>A0A645HZ42</accession>
<name>A0A645HZ42_9ZZZZ</name>
<reference evidence="2" key="1">
    <citation type="submission" date="2019-08" db="EMBL/GenBank/DDBJ databases">
        <authorList>
            <person name="Kucharzyk K."/>
            <person name="Murdoch R.W."/>
            <person name="Higgins S."/>
            <person name="Loffler F."/>
        </authorList>
    </citation>
    <scope>NUCLEOTIDE SEQUENCE</scope>
</reference>
<gene>
    <name evidence="2" type="ORF">SDC9_191417</name>
</gene>
<sequence length="113" mass="11492">MDGHVDQPGNIADAVTVEVVAGMQDKPGDHSVGSGKWLVDAVLLDLTAGHHKVAAGDLDDAGLGDLERTDQRGAAGGLGMAEHDDAAVLHGNFFGGTVVRLRTIDVAGIENAA</sequence>
<feature type="region of interest" description="Disordered" evidence="1">
    <location>
        <begin position="56"/>
        <end position="78"/>
    </location>
</feature>
<dbReference type="AlphaFoldDB" id="A0A645HZ42"/>
<protein>
    <submittedName>
        <fullName evidence="2">Uncharacterized protein</fullName>
    </submittedName>
</protein>
<organism evidence="2">
    <name type="scientific">bioreactor metagenome</name>
    <dbReference type="NCBI Taxonomy" id="1076179"/>
    <lineage>
        <taxon>unclassified sequences</taxon>
        <taxon>metagenomes</taxon>
        <taxon>ecological metagenomes</taxon>
    </lineage>
</organism>
<evidence type="ECO:0000256" key="1">
    <source>
        <dbReference type="SAM" id="MobiDB-lite"/>
    </source>
</evidence>
<proteinExistence type="predicted"/>